<reference evidence="3" key="1">
    <citation type="journal article" date="2023" name="Int. J. Syst. Evol. Microbiol.">
        <title>&lt;i&gt;Shewanella septentrionalis&lt;/i&gt; sp. nov. and &lt;i&gt;Shewanella holmiensis&lt;/i&gt; sp. nov., isolated from Baltic Sea water and sediments.</title>
        <authorList>
            <person name="Martin-Rodriguez A.J."/>
            <person name="Thorell K."/>
            <person name="Joffre E."/>
            <person name="Jensie-Markopoulos S."/>
            <person name="Moore E.R.B."/>
            <person name="Sjoling A."/>
        </authorList>
    </citation>
    <scope>NUCLEOTIDE SEQUENCE</scope>
    <source>
        <strain evidence="3">SP1W3</strain>
    </source>
</reference>
<dbReference type="AlphaFoldDB" id="A0A9X2WWN7"/>
<evidence type="ECO:0000313" key="3">
    <source>
        <dbReference type="EMBL" id="MCT7946437.1"/>
    </source>
</evidence>
<keyword evidence="4" id="KW-1185">Reference proteome</keyword>
<dbReference type="InterPro" id="IPR027016">
    <property type="entry name" value="UCP029811"/>
</dbReference>
<sequence>MKKWMGIVALSAIASFSCVAQWQVMDQDSRVSFISVKKGDIGEVHHFKQLKGTLKEDGQFELTIPLMGVATGIDVRDERMQNLLFEVSLYPELKLSSQVDTKMLKDLGVGETKVVDIDGKIALHGKSQTKTFSVIITKVSDKKLLVNSFQPIIVNANEFDLVAGIDKLREIAGLSSISQAVPVSFVLTLTQ</sequence>
<dbReference type="RefSeq" id="WP_261273044.1">
    <property type="nucleotide sequence ID" value="NZ_JAMTCC010000022.1"/>
</dbReference>
<name>A0A9X2WWN7_9GAMM</name>
<feature type="chain" id="PRO_5040780626" evidence="1">
    <location>
        <begin position="21"/>
        <end position="191"/>
    </location>
</feature>
<dbReference type="Gene3D" id="2.40.128.110">
    <property type="entry name" value="Lipid/polyisoprenoid-binding, YceI-like"/>
    <property type="match status" value="1"/>
</dbReference>
<dbReference type="Pfam" id="PF04264">
    <property type="entry name" value="YceI"/>
    <property type="match status" value="1"/>
</dbReference>
<feature type="signal peptide" evidence="1">
    <location>
        <begin position="1"/>
        <end position="20"/>
    </location>
</feature>
<evidence type="ECO:0000313" key="4">
    <source>
        <dbReference type="Proteomes" id="UP001155604"/>
    </source>
</evidence>
<dbReference type="SUPFAM" id="SSF101874">
    <property type="entry name" value="YceI-like"/>
    <property type="match status" value="1"/>
</dbReference>
<keyword evidence="1" id="KW-0732">Signal</keyword>
<evidence type="ECO:0000256" key="1">
    <source>
        <dbReference type="SAM" id="SignalP"/>
    </source>
</evidence>
<dbReference type="PROSITE" id="PS51257">
    <property type="entry name" value="PROKAR_LIPOPROTEIN"/>
    <property type="match status" value="1"/>
</dbReference>
<dbReference type="SMART" id="SM00867">
    <property type="entry name" value="YceI"/>
    <property type="match status" value="1"/>
</dbReference>
<dbReference type="EMBL" id="JAMTCC010000022">
    <property type="protein sequence ID" value="MCT7946437.1"/>
    <property type="molecule type" value="Genomic_DNA"/>
</dbReference>
<dbReference type="PIRSF" id="PIRSF029811">
    <property type="entry name" value="UCP029811"/>
    <property type="match status" value="1"/>
</dbReference>
<dbReference type="PANTHER" id="PTHR34406">
    <property type="entry name" value="PROTEIN YCEI"/>
    <property type="match status" value="1"/>
</dbReference>
<accession>A0A9X2WWN7</accession>
<proteinExistence type="predicted"/>
<feature type="domain" description="Lipid/polyisoprenoid-binding YceI-like" evidence="2">
    <location>
        <begin position="21"/>
        <end position="190"/>
    </location>
</feature>
<protein>
    <submittedName>
        <fullName evidence="3">YceI family protein</fullName>
    </submittedName>
</protein>
<dbReference type="PANTHER" id="PTHR34406:SF1">
    <property type="entry name" value="PROTEIN YCEI"/>
    <property type="match status" value="1"/>
</dbReference>
<dbReference type="Proteomes" id="UP001155604">
    <property type="component" value="Unassembled WGS sequence"/>
</dbReference>
<dbReference type="InterPro" id="IPR007372">
    <property type="entry name" value="Lipid/polyisoprenoid-bd_YceI"/>
</dbReference>
<organism evidence="3 4">
    <name type="scientific">Shewanella septentrionalis</name>
    <dbReference type="NCBI Taxonomy" id="2952223"/>
    <lineage>
        <taxon>Bacteria</taxon>
        <taxon>Pseudomonadati</taxon>
        <taxon>Pseudomonadota</taxon>
        <taxon>Gammaproteobacteria</taxon>
        <taxon>Alteromonadales</taxon>
        <taxon>Shewanellaceae</taxon>
        <taxon>Shewanella</taxon>
    </lineage>
</organism>
<comment type="caution">
    <text evidence="3">The sequence shown here is derived from an EMBL/GenBank/DDBJ whole genome shotgun (WGS) entry which is preliminary data.</text>
</comment>
<gene>
    <name evidence="3" type="ORF">NE536_13820</name>
</gene>
<evidence type="ECO:0000259" key="2">
    <source>
        <dbReference type="SMART" id="SM00867"/>
    </source>
</evidence>
<dbReference type="InterPro" id="IPR036761">
    <property type="entry name" value="TTHA0802/YceI-like_sf"/>
</dbReference>